<dbReference type="eggNOG" id="COG2214">
    <property type="taxonomic scope" value="Bacteria"/>
</dbReference>
<keyword evidence="3" id="KW-0256">Endoplasmic reticulum</keyword>
<feature type="repeat" description="TPR" evidence="4">
    <location>
        <begin position="242"/>
        <end position="275"/>
    </location>
</feature>
<evidence type="ECO:0000256" key="2">
    <source>
        <dbReference type="ARBA" id="ARBA00022729"/>
    </source>
</evidence>
<dbReference type="GO" id="GO:0034975">
    <property type="term" value="P:protein folding in endoplasmic reticulum"/>
    <property type="evidence" value="ECO:0007669"/>
    <property type="project" value="TreeGrafter"/>
</dbReference>
<evidence type="ECO:0000256" key="4">
    <source>
        <dbReference type="PROSITE-ProRule" id="PRU00339"/>
    </source>
</evidence>
<dbReference type="CDD" id="cd06257">
    <property type="entry name" value="DnaJ"/>
    <property type="match status" value="1"/>
</dbReference>
<dbReference type="STRING" id="118168.MC7420_6381"/>
<dbReference type="PROSITE" id="PS50076">
    <property type="entry name" value="DNAJ_2"/>
    <property type="match status" value="1"/>
</dbReference>
<dbReference type="SUPFAM" id="SSF46565">
    <property type="entry name" value="Chaperone J-domain"/>
    <property type="match status" value="1"/>
</dbReference>
<dbReference type="PANTHER" id="PTHR44140:SF2">
    <property type="entry name" value="LD25575P"/>
    <property type="match status" value="1"/>
</dbReference>
<evidence type="ECO:0000259" key="6">
    <source>
        <dbReference type="PROSITE" id="PS50076"/>
    </source>
</evidence>
<comment type="subcellular location">
    <subcellularLocation>
        <location evidence="1">Endoplasmic reticulum</location>
    </subcellularLocation>
</comment>
<dbReference type="PROSITE" id="PS50005">
    <property type="entry name" value="TPR"/>
    <property type="match status" value="2"/>
</dbReference>
<sequence>MAFEIERGLFKYDFTDYHAILGVPVDADEKTVRKQYLKVTRRLHPDSSKFKTDEEKQQANELLTKLVNPAKEQLFRGSRDYRISLGHMGKRLAAEGGKISIYSDVAKQLAKAGANADAVYRNSLKSLASKQYESLDRVVDVTGEISELNLVYLMLKGKTSKSGIGKTSPGTAVSKTAGPGKAVKKTQAGAATSDASTKGGGTQEGSKVAAYISRADSYMQKNNFAGAVLELREALKLEQTNSKCHGLLGLAYLKQNQVSMAKVHINKALQLNPQEENALKGKQYIDKLTQKSGSGKKPKEQSGGGGLFGGLFGGKKK</sequence>
<dbReference type="Proteomes" id="UP000003835">
    <property type="component" value="Unassembled WGS sequence"/>
</dbReference>
<keyword evidence="4" id="KW-0802">TPR repeat</keyword>
<dbReference type="InterPro" id="IPR019734">
    <property type="entry name" value="TPR_rpt"/>
</dbReference>
<dbReference type="GO" id="GO:0051787">
    <property type="term" value="F:misfolded protein binding"/>
    <property type="evidence" value="ECO:0007669"/>
    <property type="project" value="TreeGrafter"/>
</dbReference>
<dbReference type="Pfam" id="PF13181">
    <property type="entry name" value="TPR_8"/>
    <property type="match status" value="2"/>
</dbReference>
<dbReference type="eggNOG" id="COG3063">
    <property type="taxonomic scope" value="Bacteria"/>
</dbReference>
<feature type="repeat" description="TPR" evidence="4">
    <location>
        <begin position="208"/>
        <end position="241"/>
    </location>
</feature>
<feature type="domain" description="J" evidence="6">
    <location>
        <begin position="16"/>
        <end position="89"/>
    </location>
</feature>
<accession>B4VR16</accession>
<organism evidence="7 8">
    <name type="scientific">Coleofasciculus chthonoplastes PCC 7420</name>
    <dbReference type="NCBI Taxonomy" id="118168"/>
    <lineage>
        <taxon>Bacteria</taxon>
        <taxon>Bacillati</taxon>
        <taxon>Cyanobacteriota</taxon>
        <taxon>Cyanophyceae</taxon>
        <taxon>Coleofasciculales</taxon>
        <taxon>Coleofasciculaceae</taxon>
        <taxon>Coleofasciculus</taxon>
    </lineage>
</organism>
<dbReference type="PANTHER" id="PTHR44140">
    <property type="entry name" value="LD25575P"/>
    <property type="match status" value="1"/>
</dbReference>
<dbReference type="Gene3D" id="1.25.40.10">
    <property type="entry name" value="Tetratricopeptide repeat domain"/>
    <property type="match status" value="1"/>
</dbReference>
<dbReference type="SUPFAM" id="SSF48452">
    <property type="entry name" value="TPR-like"/>
    <property type="match status" value="1"/>
</dbReference>
<evidence type="ECO:0000256" key="5">
    <source>
        <dbReference type="SAM" id="MobiDB-lite"/>
    </source>
</evidence>
<dbReference type="HOGENOM" id="CLU_923530_0_0_3"/>
<evidence type="ECO:0000313" key="8">
    <source>
        <dbReference type="Proteomes" id="UP000003835"/>
    </source>
</evidence>
<dbReference type="OrthoDB" id="494812at2"/>
<feature type="compositionally biased region" description="Gly residues" evidence="5">
    <location>
        <begin position="302"/>
        <end position="317"/>
    </location>
</feature>
<gene>
    <name evidence="7" type="ORF">MC7420_6381</name>
</gene>
<keyword evidence="2" id="KW-0732">Signal</keyword>
<dbReference type="Gene3D" id="1.10.287.110">
    <property type="entry name" value="DnaJ domain"/>
    <property type="match status" value="1"/>
</dbReference>
<evidence type="ECO:0000256" key="3">
    <source>
        <dbReference type="ARBA" id="ARBA00022824"/>
    </source>
</evidence>
<dbReference type="EMBL" id="DS989848">
    <property type="protein sequence ID" value="EDX75726.1"/>
    <property type="molecule type" value="Genomic_DNA"/>
</dbReference>
<dbReference type="InterPro" id="IPR036869">
    <property type="entry name" value="J_dom_sf"/>
</dbReference>
<name>B4VR16_9CYAN</name>
<dbReference type="AlphaFoldDB" id="B4VR16"/>
<dbReference type="InterPro" id="IPR051727">
    <property type="entry name" value="DnaJ_C3_Co-chaperones"/>
</dbReference>
<dbReference type="Pfam" id="PF00226">
    <property type="entry name" value="DnaJ"/>
    <property type="match status" value="1"/>
</dbReference>
<keyword evidence="8" id="KW-1185">Reference proteome</keyword>
<protein>
    <submittedName>
        <fullName evidence="7">Tetratricopeptide repeat domain protein</fullName>
    </submittedName>
</protein>
<dbReference type="InterPro" id="IPR001623">
    <property type="entry name" value="DnaJ_domain"/>
</dbReference>
<dbReference type="RefSeq" id="WP_006100866.1">
    <property type="nucleotide sequence ID" value="NZ_DS989848.1"/>
</dbReference>
<evidence type="ECO:0000313" key="7">
    <source>
        <dbReference type="EMBL" id="EDX75726.1"/>
    </source>
</evidence>
<evidence type="ECO:0000256" key="1">
    <source>
        <dbReference type="ARBA" id="ARBA00004240"/>
    </source>
</evidence>
<feature type="region of interest" description="Disordered" evidence="5">
    <location>
        <begin position="285"/>
        <end position="317"/>
    </location>
</feature>
<dbReference type="GO" id="GO:0051087">
    <property type="term" value="F:protein-folding chaperone binding"/>
    <property type="evidence" value="ECO:0007669"/>
    <property type="project" value="TreeGrafter"/>
</dbReference>
<feature type="compositionally biased region" description="Low complexity" evidence="5">
    <location>
        <begin position="161"/>
        <end position="171"/>
    </location>
</feature>
<proteinExistence type="predicted"/>
<dbReference type="InterPro" id="IPR011990">
    <property type="entry name" value="TPR-like_helical_dom_sf"/>
</dbReference>
<dbReference type="SMART" id="SM00028">
    <property type="entry name" value="TPR"/>
    <property type="match status" value="2"/>
</dbReference>
<dbReference type="SMART" id="SM00271">
    <property type="entry name" value="DnaJ"/>
    <property type="match status" value="1"/>
</dbReference>
<feature type="region of interest" description="Disordered" evidence="5">
    <location>
        <begin position="161"/>
        <end position="204"/>
    </location>
</feature>
<reference evidence="7 8" key="1">
    <citation type="submission" date="2008-07" db="EMBL/GenBank/DDBJ databases">
        <authorList>
            <person name="Tandeau de Marsac N."/>
            <person name="Ferriera S."/>
            <person name="Johnson J."/>
            <person name="Kravitz S."/>
            <person name="Beeson K."/>
            <person name="Sutton G."/>
            <person name="Rogers Y.-H."/>
            <person name="Friedman R."/>
            <person name="Frazier M."/>
            <person name="Venter J.C."/>
        </authorList>
    </citation>
    <scope>NUCLEOTIDE SEQUENCE [LARGE SCALE GENOMIC DNA]</scope>
    <source>
        <strain evidence="7 8">PCC 7420</strain>
    </source>
</reference>